<protein>
    <submittedName>
        <fullName evidence="4">ATP-binding protein of ABC transporter</fullName>
    </submittedName>
</protein>
<feature type="domain" description="ABC transporter" evidence="3">
    <location>
        <begin position="2"/>
        <end position="235"/>
    </location>
</feature>
<dbReference type="GO" id="GO:0016887">
    <property type="term" value="F:ATP hydrolysis activity"/>
    <property type="evidence" value="ECO:0007669"/>
    <property type="project" value="InterPro"/>
</dbReference>
<accession>A0A9P1KEV6</accession>
<proteinExistence type="predicted"/>
<dbReference type="Gene3D" id="3.40.50.300">
    <property type="entry name" value="P-loop containing nucleotide triphosphate hydrolases"/>
    <property type="match status" value="1"/>
</dbReference>
<name>A0A9P1KEV6_9CYAN</name>
<dbReference type="GO" id="GO:0005524">
    <property type="term" value="F:ATP binding"/>
    <property type="evidence" value="ECO:0007669"/>
    <property type="project" value="UniProtKB-KW"/>
</dbReference>
<dbReference type="InterPro" id="IPR027417">
    <property type="entry name" value="P-loop_NTPase"/>
</dbReference>
<gene>
    <name evidence="4" type="ORF">ARTHRO_30710</name>
</gene>
<reference evidence="4 5" key="1">
    <citation type="submission" date="2014-02" db="EMBL/GenBank/DDBJ databases">
        <authorList>
            <person name="Genoscope - CEA"/>
        </authorList>
    </citation>
    <scope>NUCLEOTIDE SEQUENCE [LARGE SCALE GENOMIC DNA]</scope>
    <source>
        <strain evidence="4 5">PCC 8005</strain>
    </source>
</reference>
<evidence type="ECO:0000313" key="4">
    <source>
        <dbReference type="EMBL" id="CDM95441.1"/>
    </source>
</evidence>
<keyword evidence="2 4" id="KW-0067">ATP-binding</keyword>
<evidence type="ECO:0000256" key="1">
    <source>
        <dbReference type="ARBA" id="ARBA00022741"/>
    </source>
</evidence>
<dbReference type="PROSITE" id="PS50893">
    <property type="entry name" value="ABC_TRANSPORTER_2"/>
    <property type="match status" value="1"/>
</dbReference>
<dbReference type="InterPro" id="IPR003593">
    <property type="entry name" value="AAA+_ATPase"/>
</dbReference>
<dbReference type="RefSeq" id="WP_008051204.1">
    <property type="nucleotide sequence ID" value="NZ_FO818640.1"/>
</dbReference>
<evidence type="ECO:0000313" key="5">
    <source>
        <dbReference type="Proteomes" id="UP000032946"/>
    </source>
</evidence>
<dbReference type="SMART" id="SM00382">
    <property type="entry name" value="AAA"/>
    <property type="match status" value="1"/>
</dbReference>
<dbReference type="EMBL" id="FO818640">
    <property type="protein sequence ID" value="CDM95441.1"/>
    <property type="molecule type" value="Genomic_DNA"/>
</dbReference>
<dbReference type="AlphaFoldDB" id="A0A9P1KEV6"/>
<evidence type="ECO:0000256" key="2">
    <source>
        <dbReference type="ARBA" id="ARBA00022840"/>
    </source>
</evidence>
<dbReference type="SUPFAM" id="SSF52540">
    <property type="entry name" value="P-loop containing nucleoside triphosphate hydrolases"/>
    <property type="match status" value="1"/>
</dbReference>
<sequence length="245" mass="27752">MLKLQQVSVKSPIILKPLLLDISACVQPGDRIALMGVAGSGKSLLLRLINRLISPCSGCLYFGESNYQNIDPVWLRQKITLVLPEPRLLGMRVSEAIAYPLRLRKMSEDELTTRVNLWVERLAIPPDILALTEVQLSSRQQQWISLARGLVIQPDILLLDEPTANLNPQQQQCLAQILTDFYQGENMAIVATHNPDFARQFATRVWYLHQGELVDDLPVEQVNWAEFTEVLQSQKTAVSQEWDNL</sequence>
<dbReference type="Pfam" id="PF00005">
    <property type="entry name" value="ABC_tran"/>
    <property type="match status" value="1"/>
</dbReference>
<dbReference type="PANTHER" id="PTHR43423">
    <property type="entry name" value="ABC TRANSPORTER I FAMILY MEMBER 17"/>
    <property type="match status" value="1"/>
</dbReference>
<dbReference type="InterPro" id="IPR003439">
    <property type="entry name" value="ABC_transporter-like_ATP-bd"/>
</dbReference>
<keyword evidence="5" id="KW-1185">Reference proteome</keyword>
<keyword evidence="1" id="KW-0547">Nucleotide-binding</keyword>
<dbReference type="Proteomes" id="UP000032946">
    <property type="component" value="Chromosome"/>
</dbReference>
<evidence type="ECO:0000259" key="3">
    <source>
        <dbReference type="PROSITE" id="PS50893"/>
    </source>
</evidence>
<organism evidence="4 5">
    <name type="scientific">Limnospira indica PCC 8005</name>
    <dbReference type="NCBI Taxonomy" id="376219"/>
    <lineage>
        <taxon>Bacteria</taxon>
        <taxon>Bacillati</taxon>
        <taxon>Cyanobacteriota</taxon>
        <taxon>Cyanophyceae</taxon>
        <taxon>Oscillatoriophycideae</taxon>
        <taxon>Oscillatoriales</taxon>
        <taxon>Sirenicapillariaceae</taxon>
        <taxon>Limnospira</taxon>
    </lineage>
</organism>
<dbReference type="PANTHER" id="PTHR43423:SF1">
    <property type="entry name" value="ABC TRANSPORTER I FAMILY MEMBER 17"/>
    <property type="match status" value="1"/>
</dbReference>